<evidence type="ECO:0000313" key="2">
    <source>
        <dbReference type="Proteomes" id="UP001153269"/>
    </source>
</evidence>
<reference evidence="1" key="1">
    <citation type="submission" date="2020-03" db="EMBL/GenBank/DDBJ databases">
        <authorList>
            <person name="Weist P."/>
        </authorList>
    </citation>
    <scope>NUCLEOTIDE SEQUENCE</scope>
</reference>
<organism evidence="1 2">
    <name type="scientific">Pleuronectes platessa</name>
    <name type="common">European plaice</name>
    <dbReference type="NCBI Taxonomy" id="8262"/>
    <lineage>
        <taxon>Eukaryota</taxon>
        <taxon>Metazoa</taxon>
        <taxon>Chordata</taxon>
        <taxon>Craniata</taxon>
        <taxon>Vertebrata</taxon>
        <taxon>Euteleostomi</taxon>
        <taxon>Actinopterygii</taxon>
        <taxon>Neopterygii</taxon>
        <taxon>Teleostei</taxon>
        <taxon>Neoteleostei</taxon>
        <taxon>Acanthomorphata</taxon>
        <taxon>Carangaria</taxon>
        <taxon>Pleuronectiformes</taxon>
        <taxon>Pleuronectoidei</taxon>
        <taxon>Pleuronectidae</taxon>
        <taxon>Pleuronectes</taxon>
    </lineage>
</organism>
<dbReference type="Proteomes" id="UP001153269">
    <property type="component" value="Unassembled WGS sequence"/>
</dbReference>
<name>A0A9N7US14_PLEPL</name>
<accession>A0A9N7US14</accession>
<comment type="caution">
    <text evidence="1">The sequence shown here is derived from an EMBL/GenBank/DDBJ whole genome shotgun (WGS) entry which is preliminary data.</text>
</comment>
<proteinExistence type="predicted"/>
<evidence type="ECO:0000313" key="1">
    <source>
        <dbReference type="EMBL" id="CAB1435214.1"/>
    </source>
</evidence>
<protein>
    <submittedName>
        <fullName evidence="1">Uncharacterized protein</fullName>
    </submittedName>
</protein>
<gene>
    <name evidence="1" type="ORF">PLEPLA_LOCUS23304</name>
</gene>
<keyword evidence="2" id="KW-1185">Reference proteome</keyword>
<dbReference type="EMBL" id="CADEAL010001746">
    <property type="protein sequence ID" value="CAB1435214.1"/>
    <property type="molecule type" value="Genomic_DNA"/>
</dbReference>
<dbReference type="AlphaFoldDB" id="A0A9N7US14"/>
<sequence length="206" mass="22845">MAKSSGSYSTFRDFRDDKQLRQAQEDAYRSGDMILYNWLWCGQNLEMNKLKTVETTLDIRRSPPTILKSNVYCGDLQIPGIHNLPGSEVSLQHRHHHQKGPAEDIPSAPAQTCKSPVRLWTGDITADPSQPRHNQIKLFPFGTAYTVATSLGIVLHQEEPMAHCTSIRPVTCAQCEPALISEKNSASGGHAYSGVLWQMDLLCAGL</sequence>